<dbReference type="GO" id="GO:0016226">
    <property type="term" value="P:iron-sulfur cluster assembly"/>
    <property type="evidence" value="ECO:0007669"/>
    <property type="project" value="InterPro"/>
</dbReference>
<dbReference type="InterPro" id="IPR035903">
    <property type="entry name" value="HesB-like_dom_sf"/>
</dbReference>
<comment type="similarity">
    <text evidence="2">Belongs to the HesB/IscA family.</text>
</comment>
<dbReference type="GO" id="GO:0005506">
    <property type="term" value="F:iron ion binding"/>
    <property type="evidence" value="ECO:0007669"/>
    <property type="project" value="TreeGrafter"/>
</dbReference>
<dbReference type="Gene3D" id="2.60.300.12">
    <property type="entry name" value="HesB-like domain"/>
    <property type="match status" value="1"/>
</dbReference>
<evidence type="ECO:0000313" key="8">
    <source>
        <dbReference type="Proteomes" id="UP001472866"/>
    </source>
</evidence>
<gene>
    <name evidence="7" type="ORF">HKI87_04g27810</name>
</gene>
<protein>
    <submittedName>
        <fullName evidence="7">Iron-sulfur cluster assembly protein</fullName>
    </submittedName>
</protein>
<evidence type="ECO:0000256" key="4">
    <source>
        <dbReference type="ARBA" id="ARBA00023004"/>
    </source>
</evidence>
<evidence type="ECO:0000256" key="5">
    <source>
        <dbReference type="ARBA" id="ARBA00023128"/>
    </source>
</evidence>
<dbReference type="Proteomes" id="UP001472866">
    <property type="component" value="Chromosome 04"/>
</dbReference>
<dbReference type="AlphaFoldDB" id="A0AAX4P5Z7"/>
<evidence type="ECO:0000313" key="7">
    <source>
        <dbReference type="EMBL" id="WZN61246.1"/>
    </source>
</evidence>
<dbReference type="GO" id="GO:0051539">
    <property type="term" value="F:4 iron, 4 sulfur cluster binding"/>
    <property type="evidence" value="ECO:0007669"/>
    <property type="project" value="TreeGrafter"/>
</dbReference>
<feature type="domain" description="Core" evidence="6">
    <location>
        <begin position="91"/>
        <end position="195"/>
    </location>
</feature>
<keyword evidence="5" id="KW-0496">Mitochondrion</keyword>
<dbReference type="GO" id="GO:0120510">
    <property type="term" value="C:mitochondrial [4Fe-4S] assembly complex"/>
    <property type="evidence" value="ECO:0007669"/>
    <property type="project" value="UniProtKB-ARBA"/>
</dbReference>
<sequence>MFKGLALEVQHSSETREAMSVLARIGHCWRRALLDYRATRMEGLAAMSADPAHGTMSCGHGPFAALRRSYSAAEVSSSSSSSQGQEEENGIQITEACAERIRKLRRGGGGGHDSGVLRVRVDSGGCSGFQYTFDLDTEAEEGDLVFTKEDVKVVVDEVSMQFLKGATVDYTEELIKASFEVTSNPNAESSCGCGNSFVPT</sequence>
<dbReference type="PANTHER" id="PTHR43011">
    <property type="entry name" value="IRON-SULFUR CLUSTER ASSEMBLY 2 HOMOLOG, MITOCHONDRIAL"/>
    <property type="match status" value="1"/>
</dbReference>
<dbReference type="InterPro" id="IPR016092">
    <property type="entry name" value="ATAP"/>
</dbReference>
<comment type="subcellular location">
    <subcellularLocation>
        <location evidence="1">Mitochondrion</location>
    </subcellularLocation>
</comment>
<dbReference type="NCBIfam" id="TIGR00049">
    <property type="entry name" value="iron-sulfur cluster assembly accessory protein"/>
    <property type="match status" value="1"/>
</dbReference>
<keyword evidence="4" id="KW-0408">Iron</keyword>
<reference evidence="7 8" key="1">
    <citation type="submission" date="2024-03" db="EMBL/GenBank/DDBJ databases">
        <title>Complete genome sequence of the green alga Chloropicon roscoffensis RCC1871.</title>
        <authorList>
            <person name="Lemieux C."/>
            <person name="Pombert J.-F."/>
            <person name="Otis C."/>
            <person name="Turmel M."/>
        </authorList>
    </citation>
    <scope>NUCLEOTIDE SEQUENCE [LARGE SCALE GENOMIC DNA]</scope>
    <source>
        <strain evidence="7 8">RCC1871</strain>
    </source>
</reference>
<keyword evidence="8" id="KW-1185">Reference proteome</keyword>
<evidence type="ECO:0000256" key="2">
    <source>
        <dbReference type="ARBA" id="ARBA00006718"/>
    </source>
</evidence>
<organism evidence="7 8">
    <name type="scientific">Chloropicon roscoffensis</name>
    <dbReference type="NCBI Taxonomy" id="1461544"/>
    <lineage>
        <taxon>Eukaryota</taxon>
        <taxon>Viridiplantae</taxon>
        <taxon>Chlorophyta</taxon>
        <taxon>Chloropicophyceae</taxon>
        <taxon>Chloropicales</taxon>
        <taxon>Chloropicaceae</taxon>
        <taxon>Chloropicon</taxon>
    </lineage>
</organism>
<dbReference type="GO" id="GO:0051537">
    <property type="term" value="F:2 iron, 2 sulfur cluster binding"/>
    <property type="evidence" value="ECO:0007669"/>
    <property type="project" value="TreeGrafter"/>
</dbReference>
<proteinExistence type="inferred from homology"/>
<dbReference type="Pfam" id="PF01521">
    <property type="entry name" value="Fe-S_biosyn"/>
    <property type="match status" value="1"/>
</dbReference>
<keyword evidence="3" id="KW-0479">Metal-binding</keyword>
<dbReference type="SUPFAM" id="SSF89360">
    <property type="entry name" value="HesB-like domain"/>
    <property type="match status" value="1"/>
</dbReference>
<evidence type="ECO:0000256" key="3">
    <source>
        <dbReference type="ARBA" id="ARBA00022723"/>
    </source>
</evidence>
<name>A0AAX4P5Z7_9CHLO</name>
<dbReference type="InterPro" id="IPR000361">
    <property type="entry name" value="ATAP_core_dom"/>
</dbReference>
<dbReference type="EMBL" id="CP151504">
    <property type="protein sequence ID" value="WZN61246.1"/>
    <property type="molecule type" value="Genomic_DNA"/>
</dbReference>
<dbReference type="PANTHER" id="PTHR43011:SF1">
    <property type="entry name" value="IRON-SULFUR CLUSTER ASSEMBLY 2 HOMOLOG, MITOCHONDRIAL"/>
    <property type="match status" value="1"/>
</dbReference>
<evidence type="ECO:0000259" key="6">
    <source>
        <dbReference type="Pfam" id="PF01521"/>
    </source>
</evidence>
<evidence type="ECO:0000256" key="1">
    <source>
        <dbReference type="ARBA" id="ARBA00004173"/>
    </source>
</evidence>
<accession>A0AAX4P5Z7</accession>
<dbReference type="FunFam" id="2.60.300.12:FF:000006">
    <property type="entry name" value="Iron-sulfur cluster assembly 2 mitochondrial"/>
    <property type="match status" value="1"/>
</dbReference>